<feature type="DNA-binding region" description="H-T-H motif" evidence="4">
    <location>
        <begin position="35"/>
        <end position="54"/>
    </location>
</feature>
<keyword evidence="1" id="KW-0805">Transcription regulation</keyword>
<dbReference type="Pfam" id="PF00440">
    <property type="entry name" value="TetR_N"/>
    <property type="match status" value="1"/>
</dbReference>
<dbReference type="Proteomes" id="UP001500280">
    <property type="component" value="Unassembled WGS sequence"/>
</dbReference>
<dbReference type="InterPro" id="IPR001647">
    <property type="entry name" value="HTH_TetR"/>
</dbReference>
<dbReference type="EMBL" id="BAAANF010000002">
    <property type="protein sequence ID" value="GAA1667746.1"/>
    <property type="molecule type" value="Genomic_DNA"/>
</dbReference>
<reference evidence="7" key="1">
    <citation type="journal article" date="2019" name="Int. J. Syst. Evol. Microbiol.">
        <title>The Global Catalogue of Microorganisms (GCM) 10K type strain sequencing project: providing services to taxonomists for standard genome sequencing and annotation.</title>
        <authorList>
            <consortium name="The Broad Institute Genomics Platform"/>
            <consortium name="The Broad Institute Genome Sequencing Center for Infectious Disease"/>
            <person name="Wu L."/>
            <person name="Ma J."/>
        </authorList>
    </citation>
    <scope>NUCLEOTIDE SEQUENCE [LARGE SCALE GENOMIC DNA]</scope>
    <source>
        <strain evidence="7">JCM 14307</strain>
    </source>
</reference>
<dbReference type="InterPro" id="IPR050109">
    <property type="entry name" value="HTH-type_TetR-like_transc_reg"/>
</dbReference>
<evidence type="ECO:0000259" key="5">
    <source>
        <dbReference type="PROSITE" id="PS50977"/>
    </source>
</evidence>
<keyword evidence="3" id="KW-0804">Transcription</keyword>
<dbReference type="PROSITE" id="PS50977">
    <property type="entry name" value="HTH_TETR_2"/>
    <property type="match status" value="1"/>
</dbReference>
<keyword evidence="7" id="KW-1185">Reference proteome</keyword>
<evidence type="ECO:0000256" key="3">
    <source>
        <dbReference type="ARBA" id="ARBA00023163"/>
    </source>
</evidence>
<protein>
    <submittedName>
        <fullName evidence="6">TetR/AcrR family transcriptional regulator</fullName>
    </submittedName>
</protein>
<comment type="caution">
    <text evidence="6">The sequence shown here is derived from an EMBL/GenBank/DDBJ whole genome shotgun (WGS) entry which is preliminary data.</text>
</comment>
<evidence type="ECO:0000313" key="7">
    <source>
        <dbReference type="Proteomes" id="UP001500280"/>
    </source>
</evidence>
<dbReference type="SUPFAM" id="SSF48498">
    <property type="entry name" value="Tetracyclin repressor-like, C-terminal domain"/>
    <property type="match status" value="1"/>
</dbReference>
<name>A0ABP4S7V1_9ACTN</name>
<evidence type="ECO:0000313" key="6">
    <source>
        <dbReference type="EMBL" id="GAA1667746.1"/>
    </source>
</evidence>
<evidence type="ECO:0000256" key="4">
    <source>
        <dbReference type="PROSITE-ProRule" id="PRU00335"/>
    </source>
</evidence>
<dbReference type="PANTHER" id="PTHR30055:SF234">
    <property type="entry name" value="HTH-TYPE TRANSCRIPTIONAL REGULATOR BETI"/>
    <property type="match status" value="1"/>
</dbReference>
<dbReference type="InterPro" id="IPR036271">
    <property type="entry name" value="Tet_transcr_reg_TetR-rel_C_sf"/>
</dbReference>
<dbReference type="InterPro" id="IPR009057">
    <property type="entry name" value="Homeodomain-like_sf"/>
</dbReference>
<gene>
    <name evidence="6" type="ORF">GCM10009745_07560</name>
</gene>
<dbReference type="SUPFAM" id="SSF46689">
    <property type="entry name" value="Homeodomain-like"/>
    <property type="match status" value="1"/>
</dbReference>
<accession>A0ABP4S7V1</accession>
<dbReference type="Pfam" id="PF17920">
    <property type="entry name" value="TetR_C_16"/>
    <property type="match status" value="1"/>
</dbReference>
<keyword evidence="2 4" id="KW-0238">DNA-binding</keyword>
<evidence type="ECO:0000256" key="1">
    <source>
        <dbReference type="ARBA" id="ARBA00023015"/>
    </source>
</evidence>
<evidence type="ECO:0000256" key="2">
    <source>
        <dbReference type="ARBA" id="ARBA00023125"/>
    </source>
</evidence>
<organism evidence="6 7">
    <name type="scientific">Kribbella yunnanensis</name>
    <dbReference type="NCBI Taxonomy" id="190194"/>
    <lineage>
        <taxon>Bacteria</taxon>
        <taxon>Bacillati</taxon>
        <taxon>Actinomycetota</taxon>
        <taxon>Actinomycetes</taxon>
        <taxon>Propionibacteriales</taxon>
        <taxon>Kribbellaceae</taxon>
        <taxon>Kribbella</taxon>
    </lineage>
</organism>
<dbReference type="Gene3D" id="1.10.357.10">
    <property type="entry name" value="Tetracycline Repressor, domain 2"/>
    <property type="match status" value="1"/>
</dbReference>
<feature type="domain" description="HTH tetR-type" evidence="5">
    <location>
        <begin position="12"/>
        <end position="72"/>
    </location>
</feature>
<dbReference type="RefSeq" id="WP_344145161.1">
    <property type="nucleotide sequence ID" value="NZ_BAAANF010000002.1"/>
</dbReference>
<dbReference type="PANTHER" id="PTHR30055">
    <property type="entry name" value="HTH-TYPE TRANSCRIPTIONAL REGULATOR RUTR"/>
    <property type="match status" value="1"/>
</dbReference>
<proteinExistence type="predicted"/>
<dbReference type="InterPro" id="IPR041678">
    <property type="entry name" value="TetR_C_16"/>
</dbReference>
<sequence>MTEHPGRKRDREATRARLLECARLRFARDGYDGTSVRDVAGDVGVDAALVFRYFGSKSGLFGEAMATSQEAVVLPDGPVEELPAKLLHQLVFEDWAEYAGEHPLIAMLRSASHEDMRDRVRQQVCEGYLGVLSELAEGNDDKDLRTELFGAWLLGIGILRTAVGTPSLTKATEADLTPHLAAVAKALFGREVPV</sequence>